<dbReference type="AlphaFoldDB" id="A0A5S4W7M2"/>
<name>A0A5S4W7M2_9BRAD</name>
<protein>
    <submittedName>
        <fullName evidence="2">Uncharacterized protein</fullName>
    </submittedName>
</protein>
<proteinExistence type="predicted"/>
<keyword evidence="1" id="KW-0732">Signal</keyword>
<dbReference type="Proteomes" id="UP000324853">
    <property type="component" value="Unassembled WGS sequence"/>
</dbReference>
<organism evidence="2 3">
    <name type="scientific">Bradyrhizobium cytisi</name>
    <dbReference type="NCBI Taxonomy" id="515489"/>
    <lineage>
        <taxon>Bacteria</taxon>
        <taxon>Pseudomonadati</taxon>
        <taxon>Pseudomonadota</taxon>
        <taxon>Alphaproteobacteria</taxon>
        <taxon>Hyphomicrobiales</taxon>
        <taxon>Nitrobacteraceae</taxon>
        <taxon>Bradyrhizobium</taxon>
    </lineage>
</organism>
<dbReference type="InterPro" id="IPR017738">
    <property type="entry name" value="T6SS-assoc_VCA0118"/>
</dbReference>
<feature type="signal peptide" evidence="1">
    <location>
        <begin position="1"/>
        <end position="31"/>
    </location>
</feature>
<evidence type="ECO:0000313" key="2">
    <source>
        <dbReference type="EMBL" id="TYL76378.1"/>
    </source>
</evidence>
<dbReference type="OrthoDB" id="8254544at2"/>
<accession>A0A5S4W7M2</accession>
<dbReference type="Pfam" id="PF11319">
    <property type="entry name" value="VasI"/>
    <property type="match status" value="1"/>
</dbReference>
<feature type="chain" id="PRO_5024315506" evidence="1">
    <location>
        <begin position="32"/>
        <end position="93"/>
    </location>
</feature>
<evidence type="ECO:0000256" key="1">
    <source>
        <dbReference type="SAM" id="SignalP"/>
    </source>
</evidence>
<evidence type="ECO:0000313" key="3">
    <source>
        <dbReference type="Proteomes" id="UP000324853"/>
    </source>
</evidence>
<comment type="caution">
    <text evidence="2">The sequence shown here is derived from an EMBL/GenBank/DDBJ whole genome shotgun (WGS) entry which is preliminary data.</text>
</comment>
<reference evidence="2 3" key="1">
    <citation type="submission" date="2019-08" db="EMBL/GenBank/DDBJ databases">
        <title>Bradyrhizobium hipponensis sp. nov., a rhizobium isolated from a Lupinus angustifolius root nodule in Tunisia.</title>
        <authorList>
            <person name="Off K."/>
            <person name="Rejili M."/>
            <person name="Mars M."/>
            <person name="Brachmann A."/>
            <person name="Marin M."/>
        </authorList>
    </citation>
    <scope>NUCLEOTIDE SEQUENCE [LARGE SCALE GENOMIC DNA]</scope>
    <source>
        <strain evidence="2 3">CTAW11</strain>
    </source>
</reference>
<keyword evidence="3" id="KW-1185">Reference proteome</keyword>
<sequence>MLDMKIVRIRTPMTTLVLISALGLFARAALAAEPSCRAIESTSERLACYDAAFPPKAKKPAMANIDAPSGYKDPFVEEEARTAAKLKNICRGC</sequence>
<gene>
    <name evidence="2" type="ORF">FXB38_31605</name>
</gene>
<dbReference type="EMBL" id="VSSR01000061">
    <property type="protein sequence ID" value="TYL76378.1"/>
    <property type="molecule type" value="Genomic_DNA"/>
</dbReference>